<accession>A0ABN9RW64</accession>
<organism evidence="2 3">
    <name type="scientific">Prorocentrum cordatum</name>
    <dbReference type="NCBI Taxonomy" id="2364126"/>
    <lineage>
        <taxon>Eukaryota</taxon>
        <taxon>Sar</taxon>
        <taxon>Alveolata</taxon>
        <taxon>Dinophyceae</taxon>
        <taxon>Prorocentrales</taxon>
        <taxon>Prorocentraceae</taxon>
        <taxon>Prorocentrum</taxon>
    </lineage>
</organism>
<sequence length="91" mass="10577">RWEGVVAQNDKRCAAYWRKISGDGKARKGDKQVPAEKEEVEKTIAELQSKVGERRKKLQKSPDYFWTVFWFFGGYFSFFVENPPVWGTGPT</sequence>
<evidence type="ECO:0000256" key="1">
    <source>
        <dbReference type="SAM" id="Phobius"/>
    </source>
</evidence>
<keyword evidence="1" id="KW-0472">Membrane</keyword>
<comment type="caution">
    <text evidence="2">The sequence shown here is derived from an EMBL/GenBank/DDBJ whole genome shotgun (WGS) entry which is preliminary data.</text>
</comment>
<reference evidence="2" key="1">
    <citation type="submission" date="2023-10" db="EMBL/GenBank/DDBJ databases">
        <authorList>
            <person name="Chen Y."/>
            <person name="Shah S."/>
            <person name="Dougan E. K."/>
            <person name="Thang M."/>
            <person name="Chan C."/>
        </authorList>
    </citation>
    <scope>NUCLEOTIDE SEQUENCE [LARGE SCALE GENOMIC DNA]</scope>
</reference>
<keyword evidence="1" id="KW-1133">Transmembrane helix</keyword>
<keyword evidence="3" id="KW-1185">Reference proteome</keyword>
<gene>
    <name evidence="2" type="ORF">PCOR1329_LOCUS24245</name>
</gene>
<proteinExistence type="predicted"/>
<evidence type="ECO:0000313" key="3">
    <source>
        <dbReference type="Proteomes" id="UP001189429"/>
    </source>
</evidence>
<dbReference type="Proteomes" id="UP001189429">
    <property type="component" value="Unassembled WGS sequence"/>
</dbReference>
<keyword evidence="1" id="KW-0812">Transmembrane</keyword>
<protein>
    <submittedName>
        <fullName evidence="2">Uncharacterized protein</fullName>
    </submittedName>
</protein>
<feature type="non-terminal residue" evidence="2">
    <location>
        <position position="1"/>
    </location>
</feature>
<feature type="transmembrane region" description="Helical" evidence="1">
    <location>
        <begin position="64"/>
        <end position="80"/>
    </location>
</feature>
<evidence type="ECO:0000313" key="2">
    <source>
        <dbReference type="EMBL" id="CAK0823593.1"/>
    </source>
</evidence>
<name>A0ABN9RW64_9DINO</name>
<dbReference type="EMBL" id="CAUYUJ010008327">
    <property type="protein sequence ID" value="CAK0823593.1"/>
    <property type="molecule type" value="Genomic_DNA"/>
</dbReference>